<keyword evidence="1" id="KW-1133">Transmembrane helix</keyword>
<dbReference type="EMBL" id="BAAAHU010000022">
    <property type="protein sequence ID" value="GAA1009849.1"/>
    <property type="molecule type" value="Genomic_DNA"/>
</dbReference>
<evidence type="ECO:0000313" key="2">
    <source>
        <dbReference type="EMBL" id="GAA1009849.1"/>
    </source>
</evidence>
<feature type="transmembrane region" description="Helical" evidence="1">
    <location>
        <begin position="44"/>
        <end position="63"/>
    </location>
</feature>
<gene>
    <name evidence="2" type="ORF">GCM10009564_26280</name>
</gene>
<evidence type="ECO:0000256" key="1">
    <source>
        <dbReference type="SAM" id="Phobius"/>
    </source>
</evidence>
<dbReference type="Proteomes" id="UP001501072">
    <property type="component" value="Unassembled WGS sequence"/>
</dbReference>
<keyword evidence="1" id="KW-0472">Membrane</keyword>
<protein>
    <recommendedName>
        <fullName evidence="4">Integral membrane protein</fullName>
    </recommendedName>
</protein>
<sequence>MDLWIAAPLVLLALLNAALGVAAVARGWLLPSFRSRVHQVRLHGWGHLMAAGGLFCHAVPGLLESGSGIRSLSALSGSGLLLGGVIAMGISRRER</sequence>
<keyword evidence="1" id="KW-0812">Transmembrane</keyword>
<feature type="transmembrane region" description="Helical" evidence="1">
    <location>
        <begin position="72"/>
        <end position="90"/>
    </location>
</feature>
<dbReference type="RefSeq" id="WP_067391986.1">
    <property type="nucleotide sequence ID" value="NZ_BAAAHU010000022.1"/>
</dbReference>
<evidence type="ECO:0008006" key="4">
    <source>
        <dbReference type="Google" id="ProtNLM"/>
    </source>
</evidence>
<keyword evidence="3" id="KW-1185">Reference proteome</keyword>
<reference evidence="3" key="1">
    <citation type="journal article" date="2019" name="Int. J. Syst. Evol. Microbiol.">
        <title>The Global Catalogue of Microorganisms (GCM) 10K type strain sequencing project: providing services to taxonomists for standard genome sequencing and annotation.</title>
        <authorList>
            <consortium name="The Broad Institute Genomics Platform"/>
            <consortium name="The Broad Institute Genome Sequencing Center for Infectious Disease"/>
            <person name="Wu L."/>
            <person name="Ma J."/>
        </authorList>
    </citation>
    <scope>NUCLEOTIDE SEQUENCE [LARGE SCALE GENOMIC DNA]</scope>
    <source>
        <strain evidence="3">JCM 11269</strain>
    </source>
</reference>
<evidence type="ECO:0000313" key="3">
    <source>
        <dbReference type="Proteomes" id="UP001501072"/>
    </source>
</evidence>
<name>A0ABP4DIE7_9ACTN</name>
<proteinExistence type="predicted"/>
<comment type="caution">
    <text evidence="2">The sequence shown here is derived from an EMBL/GenBank/DDBJ whole genome shotgun (WGS) entry which is preliminary data.</text>
</comment>
<organism evidence="2 3">
    <name type="scientific">Streptomyces thermogriseus</name>
    <dbReference type="NCBI Taxonomy" id="75292"/>
    <lineage>
        <taxon>Bacteria</taxon>
        <taxon>Bacillati</taxon>
        <taxon>Actinomycetota</taxon>
        <taxon>Actinomycetes</taxon>
        <taxon>Kitasatosporales</taxon>
        <taxon>Streptomycetaceae</taxon>
        <taxon>Streptomyces</taxon>
    </lineage>
</organism>
<accession>A0ABP4DIE7</accession>